<protein>
    <submittedName>
        <fullName evidence="3">DUF2489 domain-containing protein</fullName>
    </submittedName>
</protein>
<keyword evidence="1" id="KW-0175">Coiled coil</keyword>
<feature type="coiled-coil region" evidence="1">
    <location>
        <begin position="20"/>
        <end position="47"/>
    </location>
</feature>
<dbReference type="EMBL" id="VHSG01000018">
    <property type="protein sequence ID" value="TQV73452.1"/>
    <property type="molecule type" value="Genomic_DNA"/>
</dbReference>
<dbReference type="AlphaFoldDB" id="A0A545T8A4"/>
<dbReference type="RefSeq" id="WP_142905581.1">
    <property type="nucleotide sequence ID" value="NZ_ML660097.1"/>
</dbReference>
<evidence type="ECO:0000259" key="2">
    <source>
        <dbReference type="Pfam" id="PF10675"/>
    </source>
</evidence>
<accession>A0A545T8A4</accession>
<comment type="caution">
    <text evidence="3">The sequence shown here is derived from an EMBL/GenBank/DDBJ whole genome shotgun (WGS) entry which is preliminary data.</text>
</comment>
<organism evidence="3 4">
    <name type="scientific">Exilibacterium tricleocarpae</name>
    <dbReference type="NCBI Taxonomy" id="2591008"/>
    <lineage>
        <taxon>Bacteria</taxon>
        <taxon>Pseudomonadati</taxon>
        <taxon>Pseudomonadota</taxon>
        <taxon>Gammaproteobacteria</taxon>
        <taxon>Cellvibrionales</taxon>
        <taxon>Cellvibrionaceae</taxon>
        <taxon>Exilibacterium</taxon>
    </lineage>
</organism>
<keyword evidence="4" id="KW-1185">Reference proteome</keyword>
<sequence>MWSWILFAGGLIILVLAVVAVRLQLQVAALKRQRQSEQLALEQAERDQRDRINKSIQIIAQGVESDQLSLTEASIRIKVLLDSLGVDDSVRAEYTAFYQLAKATDHIPILAQWKQLTLKKRVAFDRERETLEGEYRDFVLDAAKRIRGKTF</sequence>
<gene>
    <name evidence="3" type="ORF">FKG94_17270</name>
</gene>
<dbReference type="InterPro" id="IPR019617">
    <property type="entry name" value="DUF2489"/>
</dbReference>
<feature type="domain" description="DUF2489" evidence="2">
    <location>
        <begin position="13"/>
        <end position="146"/>
    </location>
</feature>
<dbReference type="OrthoDB" id="5740155at2"/>
<name>A0A545T8A4_9GAMM</name>
<dbReference type="Proteomes" id="UP000319732">
    <property type="component" value="Unassembled WGS sequence"/>
</dbReference>
<dbReference type="Pfam" id="PF10675">
    <property type="entry name" value="DUF2489"/>
    <property type="match status" value="1"/>
</dbReference>
<evidence type="ECO:0000313" key="3">
    <source>
        <dbReference type="EMBL" id="TQV73452.1"/>
    </source>
</evidence>
<reference evidence="3 4" key="1">
    <citation type="submission" date="2019-06" db="EMBL/GenBank/DDBJ databases">
        <title>Whole genome sequence for Cellvibrionaceae sp. R142.</title>
        <authorList>
            <person name="Wang G."/>
        </authorList>
    </citation>
    <scope>NUCLEOTIDE SEQUENCE [LARGE SCALE GENOMIC DNA]</scope>
    <source>
        <strain evidence="3 4">R142</strain>
    </source>
</reference>
<proteinExistence type="predicted"/>
<evidence type="ECO:0000256" key="1">
    <source>
        <dbReference type="SAM" id="Coils"/>
    </source>
</evidence>
<evidence type="ECO:0000313" key="4">
    <source>
        <dbReference type="Proteomes" id="UP000319732"/>
    </source>
</evidence>